<dbReference type="AlphaFoldDB" id="A0A918G672"/>
<evidence type="ECO:0000256" key="1">
    <source>
        <dbReference type="SAM" id="MobiDB-lite"/>
    </source>
</evidence>
<proteinExistence type="predicted"/>
<reference evidence="2" key="2">
    <citation type="submission" date="2020-09" db="EMBL/GenBank/DDBJ databases">
        <authorList>
            <person name="Sun Q."/>
            <person name="Ohkuma M."/>
        </authorList>
    </citation>
    <scope>NUCLEOTIDE SEQUENCE</scope>
    <source>
        <strain evidence="2">JCM 4386</strain>
    </source>
</reference>
<feature type="region of interest" description="Disordered" evidence="1">
    <location>
        <begin position="58"/>
        <end position="86"/>
    </location>
</feature>
<dbReference type="Proteomes" id="UP000606194">
    <property type="component" value="Unassembled WGS sequence"/>
</dbReference>
<gene>
    <name evidence="2" type="ORF">GCM10010269_67180</name>
</gene>
<protein>
    <submittedName>
        <fullName evidence="2">Uncharacterized protein</fullName>
    </submittedName>
</protein>
<feature type="region of interest" description="Disordered" evidence="1">
    <location>
        <begin position="109"/>
        <end position="142"/>
    </location>
</feature>
<organism evidence="2 3">
    <name type="scientific">Streptomyces humidus</name>
    <dbReference type="NCBI Taxonomy" id="52259"/>
    <lineage>
        <taxon>Bacteria</taxon>
        <taxon>Bacillati</taxon>
        <taxon>Actinomycetota</taxon>
        <taxon>Actinomycetes</taxon>
        <taxon>Kitasatosporales</taxon>
        <taxon>Streptomycetaceae</taxon>
        <taxon>Streptomyces</taxon>
    </lineage>
</organism>
<reference evidence="2" key="1">
    <citation type="journal article" date="2014" name="Int. J. Syst. Evol. Microbiol.">
        <title>Complete genome sequence of Corynebacterium casei LMG S-19264T (=DSM 44701T), isolated from a smear-ripened cheese.</title>
        <authorList>
            <consortium name="US DOE Joint Genome Institute (JGI-PGF)"/>
            <person name="Walter F."/>
            <person name="Albersmeier A."/>
            <person name="Kalinowski J."/>
            <person name="Ruckert C."/>
        </authorList>
    </citation>
    <scope>NUCLEOTIDE SEQUENCE</scope>
    <source>
        <strain evidence="2">JCM 4386</strain>
    </source>
</reference>
<sequence length="142" mass="15898">MCFYQNVTRWNAGNPNARYQDITSGYQSLSTAARGANYVYNSRNDDVAWLRYTWAGDTSTRKKYSPASRSPRPRPADRLAASRRTPQWFLLPPSEVMCDIPTAGNDRPIHCRATADPSRMAGHSVDRRPPVLLKPLGTGESP</sequence>
<accession>A0A918G672</accession>
<dbReference type="EMBL" id="BMTL01000035">
    <property type="protein sequence ID" value="GGS18680.1"/>
    <property type="molecule type" value="Genomic_DNA"/>
</dbReference>
<keyword evidence="3" id="KW-1185">Reference proteome</keyword>
<evidence type="ECO:0000313" key="2">
    <source>
        <dbReference type="EMBL" id="GGS18680.1"/>
    </source>
</evidence>
<evidence type="ECO:0000313" key="3">
    <source>
        <dbReference type="Proteomes" id="UP000606194"/>
    </source>
</evidence>
<comment type="caution">
    <text evidence="2">The sequence shown here is derived from an EMBL/GenBank/DDBJ whole genome shotgun (WGS) entry which is preliminary data.</text>
</comment>
<name>A0A918G672_9ACTN</name>